<comment type="caution">
    <text evidence="1">The sequence shown here is derived from an EMBL/GenBank/DDBJ whole genome shotgun (WGS) entry which is preliminary data.</text>
</comment>
<dbReference type="EMBL" id="MFKV01000002">
    <property type="protein sequence ID" value="OGG51115.1"/>
    <property type="molecule type" value="Genomic_DNA"/>
</dbReference>
<accession>A0A1F6CPN1</accession>
<sequence>MEMNKKPLENGEESIAVTHAKAAALFLDLMPMCIMFNAMSAIGKVWLEAEASTKRSGPPI</sequence>
<name>A0A1F6CPN1_9BACT</name>
<proteinExistence type="predicted"/>
<evidence type="ECO:0000313" key="1">
    <source>
        <dbReference type="EMBL" id="OGG51115.1"/>
    </source>
</evidence>
<protein>
    <submittedName>
        <fullName evidence="1">Uncharacterized protein</fullName>
    </submittedName>
</protein>
<dbReference type="STRING" id="1798482.A2763_02120"/>
<organism evidence="1 2">
    <name type="scientific">Candidatus Kaiserbacteria bacterium RIFCSPHIGHO2_01_FULL_54_36</name>
    <dbReference type="NCBI Taxonomy" id="1798482"/>
    <lineage>
        <taxon>Bacteria</taxon>
        <taxon>Candidatus Kaiseribacteriota</taxon>
    </lineage>
</organism>
<dbReference type="AlphaFoldDB" id="A0A1F6CPN1"/>
<reference evidence="1 2" key="1">
    <citation type="journal article" date="2016" name="Nat. Commun.">
        <title>Thousands of microbial genomes shed light on interconnected biogeochemical processes in an aquifer system.</title>
        <authorList>
            <person name="Anantharaman K."/>
            <person name="Brown C.T."/>
            <person name="Hug L.A."/>
            <person name="Sharon I."/>
            <person name="Castelle C.J."/>
            <person name="Probst A.J."/>
            <person name="Thomas B.C."/>
            <person name="Singh A."/>
            <person name="Wilkins M.J."/>
            <person name="Karaoz U."/>
            <person name="Brodie E.L."/>
            <person name="Williams K.H."/>
            <person name="Hubbard S.S."/>
            <person name="Banfield J.F."/>
        </authorList>
    </citation>
    <scope>NUCLEOTIDE SEQUENCE [LARGE SCALE GENOMIC DNA]</scope>
</reference>
<gene>
    <name evidence="1" type="ORF">A2763_02120</name>
</gene>
<dbReference type="Proteomes" id="UP000178370">
    <property type="component" value="Unassembled WGS sequence"/>
</dbReference>
<evidence type="ECO:0000313" key="2">
    <source>
        <dbReference type="Proteomes" id="UP000178370"/>
    </source>
</evidence>